<dbReference type="EMBL" id="KZ819412">
    <property type="protein sequence ID" value="PWN40612.1"/>
    <property type="molecule type" value="Genomic_DNA"/>
</dbReference>
<evidence type="ECO:0000256" key="3">
    <source>
        <dbReference type="ARBA" id="ARBA00022692"/>
    </source>
</evidence>
<dbReference type="SUPFAM" id="SSF103473">
    <property type="entry name" value="MFS general substrate transporter"/>
    <property type="match status" value="1"/>
</dbReference>
<keyword evidence="3 7" id="KW-0812">Transmembrane</keyword>
<evidence type="ECO:0000256" key="5">
    <source>
        <dbReference type="ARBA" id="ARBA00023136"/>
    </source>
</evidence>
<dbReference type="Gene3D" id="1.20.1250.20">
    <property type="entry name" value="MFS general substrate transporter like domains"/>
    <property type="match status" value="2"/>
</dbReference>
<dbReference type="InParanoid" id="A0A316VSZ5"/>
<evidence type="ECO:0000256" key="2">
    <source>
        <dbReference type="ARBA" id="ARBA00022448"/>
    </source>
</evidence>
<evidence type="ECO:0000259" key="8">
    <source>
        <dbReference type="PROSITE" id="PS50850"/>
    </source>
</evidence>
<evidence type="ECO:0000313" key="9">
    <source>
        <dbReference type="EMBL" id="PWN40612.1"/>
    </source>
</evidence>
<evidence type="ECO:0000256" key="1">
    <source>
        <dbReference type="ARBA" id="ARBA00004141"/>
    </source>
</evidence>
<dbReference type="RefSeq" id="XP_025367772.1">
    <property type="nucleotide sequence ID" value="XM_025514498.1"/>
</dbReference>
<feature type="region of interest" description="Disordered" evidence="6">
    <location>
        <begin position="342"/>
        <end position="417"/>
    </location>
</feature>
<feature type="transmembrane region" description="Helical" evidence="7">
    <location>
        <begin position="105"/>
        <end position="124"/>
    </location>
</feature>
<dbReference type="AlphaFoldDB" id="A0A316VSZ5"/>
<feature type="domain" description="Major facilitator superfamily (MFS) profile" evidence="8">
    <location>
        <begin position="106"/>
        <end position="650"/>
    </location>
</feature>
<reference evidence="9 10" key="1">
    <citation type="journal article" date="2018" name="Mol. Biol. Evol.">
        <title>Broad Genomic Sampling Reveals a Smut Pathogenic Ancestry of the Fungal Clade Ustilaginomycotina.</title>
        <authorList>
            <person name="Kijpornyongpan T."/>
            <person name="Mondo S.J."/>
            <person name="Barry K."/>
            <person name="Sandor L."/>
            <person name="Lee J."/>
            <person name="Lipzen A."/>
            <person name="Pangilinan J."/>
            <person name="LaButti K."/>
            <person name="Hainaut M."/>
            <person name="Henrissat B."/>
            <person name="Grigoriev I.V."/>
            <person name="Spatafora J.W."/>
            <person name="Aime M.C."/>
        </authorList>
    </citation>
    <scope>NUCLEOTIDE SEQUENCE [LARGE SCALE GENOMIC DNA]</scope>
    <source>
        <strain evidence="9 10">MCA 4658</strain>
    </source>
</reference>
<feature type="transmembrane region" description="Helical" evidence="7">
    <location>
        <begin position="273"/>
        <end position="292"/>
    </location>
</feature>
<feature type="compositionally biased region" description="Basic and acidic residues" evidence="6">
    <location>
        <begin position="351"/>
        <end position="383"/>
    </location>
</feature>
<dbReference type="GeneID" id="37036368"/>
<dbReference type="Pfam" id="PF00083">
    <property type="entry name" value="Sugar_tr"/>
    <property type="match status" value="1"/>
</dbReference>
<comment type="subcellular location">
    <subcellularLocation>
        <location evidence="1">Membrane</location>
        <topology evidence="1">Multi-pass membrane protein</topology>
    </subcellularLocation>
</comment>
<proteinExistence type="predicted"/>
<feature type="transmembrane region" description="Helical" evidence="7">
    <location>
        <begin position="628"/>
        <end position="647"/>
    </location>
</feature>
<name>A0A316VSZ5_9BASI</name>
<feature type="transmembrane region" description="Helical" evidence="7">
    <location>
        <begin position="183"/>
        <end position="208"/>
    </location>
</feature>
<keyword evidence="5 7" id="KW-0472">Membrane</keyword>
<dbReference type="InterPro" id="IPR036259">
    <property type="entry name" value="MFS_trans_sf"/>
</dbReference>
<keyword evidence="10" id="KW-1185">Reference proteome</keyword>
<accession>A0A316VSZ5</accession>
<feature type="transmembrane region" description="Helical" evidence="7">
    <location>
        <begin position="538"/>
        <end position="557"/>
    </location>
</feature>
<evidence type="ECO:0000256" key="7">
    <source>
        <dbReference type="SAM" id="Phobius"/>
    </source>
</evidence>
<dbReference type="OrthoDB" id="3936150at2759"/>
<sequence length="655" mass="70613">MSTPAHPDDAPSGSSSSRSPTQREQDLGVSAAAAATTVSSTPPSNPFPSRSHSKTSMRSHSATVAPPSLDKRERMLALDSGLDDVIQRKMLLVNRNITQMGFGRFQMWMVLLSGCGWAVDNIIFQSLSMSLPQVKLEFQPGHVQFLTLALYVGLLFGAFFWGFGSDVVGRKLAWQTTLFLGSVFMLVVGFAPSFAVLAVLLALAGFGIGGNLPVDGAMLIEFLPGDKQYILTALSAFWCAGQLFAALIGWAFITNFRCSELPCPRSENMGWRYSWFTVGGVTLLLWVVRFFIYPIPESPKFLIVKGRDAEAIRVLDFIAHANGRPHSLTLDSLARCEEQDLNSAGTGTEMDAEKHATASSADRVDASPPDEKDPIGVETRSDAGTDAPAHRTTAAAFPNSTDQAALRQASTRDKEMRVRHRTTSFALRLQRWKAEVKRELKRSASQYDAASFKSLFHSPRMTLNTTLICASWGLIGCAYPLYNAFIALYISSVGGSASSPVQSQAEQYRDLVIIAAMGIPGSIIATGAVELPYLGRRFAMAFFTLLTGACLFGFTSARTPSAVLGWNCGASLSQNAMYGILYAITYEVFPTHSRGTGDGLAMGVQRIFGITGPLIAAYGSDASPTTPVFVSASLFVGASVLMLGLPYEPRGVESL</sequence>
<feature type="transmembrane region" description="Helical" evidence="7">
    <location>
        <begin position="145"/>
        <end position="163"/>
    </location>
</feature>
<dbReference type="Proteomes" id="UP000245783">
    <property type="component" value="Unassembled WGS sequence"/>
</dbReference>
<feature type="transmembrane region" description="Helical" evidence="7">
    <location>
        <begin position="511"/>
        <end position="531"/>
    </location>
</feature>
<feature type="transmembrane region" description="Helical" evidence="7">
    <location>
        <begin position="467"/>
        <end position="491"/>
    </location>
</feature>
<organism evidence="9 10">
    <name type="scientific">Ceraceosorus guamensis</name>
    <dbReference type="NCBI Taxonomy" id="1522189"/>
    <lineage>
        <taxon>Eukaryota</taxon>
        <taxon>Fungi</taxon>
        <taxon>Dikarya</taxon>
        <taxon>Basidiomycota</taxon>
        <taxon>Ustilaginomycotina</taxon>
        <taxon>Exobasidiomycetes</taxon>
        <taxon>Ceraceosorales</taxon>
        <taxon>Ceraceosoraceae</taxon>
        <taxon>Ceraceosorus</taxon>
    </lineage>
</organism>
<dbReference type="PANTHER" id="PTHR23511">
    <property type="entry name" value="SYNAPTIC VESICLE GLYCOPROTEIN 2"/>
    <property type="match status" value="1"/>
</dbReference>
<dbReference type="GO" id="GO:0022857">
    <property type="term" value="F:transmembrane transporter activity"/>
    <property type="evidence" value="ECO:0007669"/>
    <property type="project" value="InterPro"/>
</dbReference>
<dbReference type="PROSITE" id="PS50850">
    <property type="entry name" value="MFS"/>
    <property type="match status" value="1"/>
</dbReference>
<gene>
    <name evidence="9" type="ORF">IE81DRAFT_325405</name>
</gene>
<evidence type="ECO:0000256" key="4">
    <source>
        <dbReference type="ARBA" id="ARBA00022989"/>
    </source>
</evidence>
<dbReference type="InterPro" id="IPR020846">
    <property type="entry name" value="MFS_dom"/>
</dbReference>
<evidence type="ECO:0000313" key="10">
    <source>
        <dbReference type="Proteomes" id="UP000245783"/>
    </source>
</evidence>
<evidence type="ECO:0000256" key="6">
    <source>
        <dbReference type="SAM" id="MobiDB-lite"/>
    </source>
</evidence>
<keyword evidence="4 7" id="KW-1133">Transmembrane helix</keyword>
<dbReference type="PANTHER" id="PTHR23511:SF5">
    <property type="entry name" value="MAJOR FACILITATOR-TYPE TRANSPORTER HXNZ-RELATED"/>
    <property type="match status" value="1"/>
</dbReference>
<feature type="region of interest" description="Disordered" evidence="6">
    <location>
        <begin position="1"/>
        <end position="66"/>
    </location>
</feature>
<feature type="compositionally biased region" description="Low complexity" evidence="6">
    <location>
        <begin position="30"/>
        <end position="42"/>
    </location>
</feature>
<keyword evidence="2" id="KW-0813">Transport</keyword>
<dbReference type="InterPro" id="IPR005828">
    <property type="entry name" value="MFS_sugar_transport-like"/>
</dbReference>
<dbReference type="GO" id="GO:0016020">
    <property type="term" value="C:membrane"/>
    <property type="evidence" value="ECO:0007669"/>
    <property type="project" value="UniProtKB-SubCell"/>
</dbReference>
<feature type="transmembrane region" description="Helical" evidence="7">
    <location>
        <begin position="229"/>
        <end position="253"/>
    </location>
</feature>
<protein>
    <submittedName>
        <fullName evidence="9">MFS general substrate transporter</fullName>
    </submittedName>
</protein>